<protein>
    <submittedName>
        <fullName evidence="1">Phytanoyl-CoA dioxygenase family protein</fullName>
    </submittedName>
</protein>
<gene>
    <name evidence="1" type="ORF">H3H32_19340</name>
</gene>
<dbReference type="Pfam" id="PF05721">
    <property type="entry name" value="PhyH"/>
    <property type="match status" value="1"/>
</dbReference>
<dbReference type="EMBL" id="CP059732">
    <property type="protein sequence ID" value="QMW00184.1"/>
    <property type="molecule type" value="Genomic_DNA"/>
</dbReference>
<accession>A0A7G5GMU2</accession>
<dbReference type="Proteomes" id="UP000515369">
    <property type="component" value="Chromosome"/>
</dbReference>
<keyword evidence="2" id="KW-1185">Reference proteome</keyword>
<keyword evidence="1" id="KW-0223">Dioxygenase</keyword>
<name>A0A7G5GMU2_9BACT</name>
<dbReference type="AlphaFoldDB" id="A0A7G5GMU2"/>
<dbReference type="KEGG" id="sfol:H3H32_19340"/>
<evidence type="ECO:0000313" key="1">
    <source>
        <dbReference type="EMBL" id="QMW00184.1"/>
    </source>
</evidence>
<sequence length="269" mass="30881">MTRREQFEQQGYLIVRNVFTPDEVTQLRQAAYEYRDQQQKLGLVAKVKQAASVKGDLLSKEKLGWVIYDPRIVAIATEILGDTPVYFSDSTYQIGTGTRGFHRDNIDRYQFGQGADWEGAYPLIRFGIYLQNHDTYSGGIRFKSGSHDAADGADVFADTRAGDIVVWNMRTLHSGNARRMKVLNNLPLHVGLENRLPDFLFREQEGERVSLFFSYGLEGKHLDRYLENHIQKRADMQENVRLSTYTPETLKKAEQNKIKVLDVKKLVKS</sequence>
<dbReference type="Gene3D" id="2.60.120.620">
    <property type="entry name" value="q2cbj1_9rhob like domain"/>
    <property type="match status" value="1"/>
</dbReference>
<reference evidence="1 2" key="1">
    <citation type="submission" date="2020-07" db="EMBL/GenBank/DDBJ databases">
        <title>Spirosoma foliorum sp. nov., isolated from the leaves on the Nejang mountain Korea, Republic of.</title>
        <authorList>
            <person name="Ho H."/>
            <person name="Lee Y.-J."/>
            <person name="Nurcahyanto D.-A."/>
            <person name="Kim S.-G."/>
        </authorList>
    </citation>
    <scope>NUCLEOTIDE SEQUENCE [LARGE SCALE GENOMIC DNA]</scope>
    <source>
        <strain evidence="1 2">PL0136</strain>
    </source>
</reference>
<keyword evidence="1" id="KW-0560">Oxidoreductase</keyword>
<proteinExistence type="predicted"/>
<dbReference type="GO" id="GO:0016706">
    <property type="term" value="F:2-oxoglutarate-dependent dioxygenase activity"/>
    <property type="evidence" value="ECO:0007669"/>
    <property type="project" value="UniProtKB-ARBA"/>
</dbReference>
<evidence type="ECO:0000313" key="2">
    <source>
        <dbReference type="Proteomes" id="UP000515369"/>
    </source>
</evidence>
<organism evidence="1 2">
    <name type="scientific">Spirosoma foliorum</name>
    <dbReference type="NCBI Taxonomy" id="2710596"/>
    <lineage>
        <taxon>Bacteria</taxon>
        <taxon>Pseudomonadati</taxon>
        <taxon>Bacteroidota</taxon>
        <taxon>Cytophagia</taxon>
        <taxon>Cytophagales</taxon>
        <taxon>Cytophagaceae</taxon>
        <taxon>Spirosoma</taxon>
    </lineage>
</organism>
<dbReference type="InterPro" id="IPR008775">
    <property type="entry name" value="Phytyl_CoA_dOase-like"/>
</dbReference>
<dbReference type="RefSeq" id="WP_182457258.1">
    <property type="nucleotide sequence ID" value="NZ_CP059732.1"/>
</dbReference>
<dbReference type="SUPFAM" id="SSF51197">
    <property type="entry name" value="Clavaminate synthase-like"/>
    <property type="match status" value="1"/>
</dbReference>